<dbReference type="InterPro" id="IPR043502">
    <property type="entry name" value="DNA/RNA_pol_sf"/>
</dbReference>
<dbReference type="Proteomes" id="UP001234989">
    <property type="component" value="Chromosome 6"/>
</dbReference>
<feature type="non-terminal residue" evidence="1">
    <location>
        <position position="161"/>
    </location>
</feature>
<evidence type="ECO:0000313" key="1">
    <source>
        <dbReference type="EMBL" id="WMV33366.1"/>
    </source>
</evidence>
<dbReference type="SUPFAM" id="SSF56672">
    <property type="entry name" value="DNA/RNA polymerases"/>
    <property type="match status" value="1"/>
</dbReference>
<proteinExistence type="predicted"/>
<organism evidence="1 2">
    <name type="scientific">Solanum verrucosum</name>
    <dbReference type="NCBI Taxonomy" id="315347"/>
    <lineage>
        <taxon>Eukaryota</taxon>
        <taxon>Viridiplantae</taxon>
        <taxon>Streptophyta</taxon>
        <taxon>Embryophyta</taxon>
        <taxon>Tracheophyta</taxon>
        <taxon>Spermatophyta</taxon>
        <taxon>Magnoliopsida</taxon>
        <taxon>eudicotyledons</taxon>
        <taxon>Gunneridae</taxon>
        <taxon>Pentapetalae</taxon>
        <taxon>asterids</taxon>
        <taxon>lamiids</taxon>
        <taxon>Solanales</taxon>
        <taxon>Solanaceae</taxon>
        <taxon>Solanoideae</taxon>
        <taxon>Solaneae</taxon>
        <taxon>Solanum</taxon>
    </lineage>
</organism>
<dbReference type="EMBL" id="CP133617">
    <property type="protein sequence ID" value="WMV33366.1"/>
    <property type="molecule type" value="Genomic_DNA"/>
</dbReference>
<sequence>MVTSSCTFLYIGDHEHTIEGIHHEANGGSGKRPYGQGNVWSKNGIMVYPMKIEAVYGWVRPTSPSEVHSFVEFEIYYRWFVEGFSLILGRVISYTSRKMKLHDKNHPTHDLELVVGKSNVEPYTLSQKALTCEVLALEDRWFDPAATHSRVEVRTDSYGLY</sequence>
<gene>
    <name evidence="1" type="ORF">MTR67_026751</name>
</gene>
<accession>A0AAF0TUS9</accession>
<keyword evidence="2" id="KW-1185">Reference proteome</keyword>
<dbReference type="InterPro" id="IPR043128">
    <property type="entry name" value="Rev_trsase/Diguanyl_cyclase"/>
</dbReference>
<evidence type="ECO:0000313" key="2">
    <source>
        <dbReference type="Proteomes" id="UP001234989"/>
    </source>
</evidence>
<protein>
    <submittedName>
        <fullName evidence="1">Uncharacterized protein</fullName>
    </submittedName>
</protein>
<name>A0AAF0TUS9_SOLVR</name>
<dbReference type="AlphaFoldDB" id="A0AAF0TUS9"/>
<dbReference type="Gene3D" id="3.30.70.270">
    <property type="match status" value="1"/>
</dbReference>
<reference evidence="1" key="1">
    <citation type="submission" date="2023-08" db="EMBL/GenBank/DDBJ databases">
        <title>A de novo genome assembly of Solanum verrucosum Schlechtendal, a Mexican diploid species geographically isolated from the other diploid A-genome species in potato relatives.</title>
        <authorList>
            <person name="Hosaka K."/>
        </authorList>
    </citation>
    <scope>NUCLEOTIDE SEQUENCE</scope>
    <source>
        <tissue evidence="1">Young leaves</tissue>
    </source>
</reference>